<evidence type="ECO:0000313" key="2">
    <source>
        <dbReference type="Proteomes" id="UP000050465"/>
    </source>
</evidence>
<evidence type="ECO:0000313" key="1">
    <source>
        <dbReference type="EMBL" id="KPQ31217.1"/>
    </source>
</evidence>
<gene>
    <name evidence="1" type="ORF">HLUCCA11_24245</name>
</gene>
<dbReference type="EMBL" id="LJZR01000119">
    <property type="protein sequence ID" value="KPQ31217.1"/>
    <property type="molecule type" value="Genomic_DNA"/>
</dbReference>
<reference evidence="1 2" key="1">
    <citation type="submission" date="2015-09" db="EMBL/GenBank/DDBJ databases">
        <title>Identification and resolution of microdiversity through metagenomic sequencing of parallel consortia.</title>
        <authorList>
            <person name="Nelson W.C."/>
            <person name="Romine M.F."/>
            <person name="Lindemann S.R."/>
        </authorList>
    </citation>
    <scope>NUCLEOTIDE SEQUENCE [LARGE SCALE GENOMIC DNA]</scope>
    <source>
        <strain evidence="1">Ana</strain>
    </source>
</reference>
<organism evidence="1 2">
    <name type="scientific">Phormidesmis priestleyi Ana</name>
    <dbReference type="NCBI Taxonomy" id="1666911"/>
    <lineage>
        <taxon>Bacteria</taxon>
        <taxon>Bacillati</taxon>
        <taxon>Cyanobacteriota</taxon>
        <taxon>Cyanophyceae</taxon>
        <taxon>Leptolyngbyales</taxon>
        <taxon>Leptolyngbyaceae</taxon>
        <taxon>Phormidesmis</taxon>
    </lineage>
</organism>
<comment type="caution">
    <text evidence="1">The sequence shown here is derived from an EMBL/GenBank/DDBJ whole genome shotgun (WGS) entry which is preliminary data.</text>
</comment>
<dbReference type="AlphaFoldDB" id="A0A0P8BCC2"/>
<sequence>MSDLDRLQEDVISLPKEAQQTIIDLVSFLKQQQQQPNQDKLPQPIIFDNQPVVGMWSDRTDMTNSGAWVRQTRTQQWQR</sequence>
<evidence type="ECO:0008006" key="3">
    <source>
        <dbReference type="Google" id="ProtNLM"/>
    </source>
</evidence>
<proteinExistence type="predicted"/>
<dbReference type="STRING" id="1666911.HLUCCA11_24245"/>
<dbReference type="Proteomes" id="UP000050465">
    <property type="component" value="Unassembled WGS sequence"/>
</dbReference>
<name>A0A0P8BCC2_9CYAN</name>
<protein>
    <recommendedName>
        <fullName evidence="3">DUF2281 domain-containing protein</fullName>
    </recommendedName>
</protein>
<accession>A0A0P8BCC2</accession>